<evidence type="ECO:0000313" key="10">
    <source>
        <dbReference type="Proteomes" id="UP001324380"/>
    </source>
</evidence>
<dbReference type="SMART" id="SM00388">
    <property type="entry name" value="HisKA"/>
    <property type="match status" value="1"/>
</dbReference>
<evidence type="ECO:0000256" key="5">
    <source>
        <dbReference type="ARBA" id="ARBA00022777"/>
    </source>
</evidence>
<feature type="domain" description="PAS" evidence="7">
    <location>
        <begin position="140"/>
        <end position="211"/>
    </location>
</feature>
<keyword evidence="4" id="KW-0808">Transferase</keyword>
<dbReference type="InterPro" id="IPR013655">
    <property type="entry name" value="PAS_fold_3"/>
</dbReference>
<dbReference type="PROSITE" id="PS50109">
    <property type="entry name" value="HIS_KIN"/>
    <property type="match status" value="1"/>
</dbReference>
<reference evidence="9 10" key="1">
    <citation type="submission" date="2023-11" db="EMBL/GenBank/DDBJ databases">
        <title>Analysis of the Genomes of Mucilaginibacter gossypii cycad 4 and M. sabulilitoris SNA2: microbes with the potential for plant growth promotion.</title>
        <authorList>
            <person name="Hirsch A.M."/>
            <person name="Humm E."/>
            <person name="Rubbi M."/>
            <person name="Del Vecchio G."/>
            <person name="Ha S.M."/>
            <person name="Pellegrini M."/>
            <person name="Gunsalus R.P."/>
        </authorList>
    </citation>
    <scope>NUCLEOTIDE SEQUENCE [LARGE SCALE GENOMIC DNA]</scope>
    <source>
        <strain evidence="9 10">SNA2</strain>
    </source>
</reference>
<dbReference type="InterPro" id="IPR000700">
    <property type="entry name" value="PAS-assoc_C"/>
</dbReference>
<evidence type="ECO:0000256" key="2">
    <source>
        <dbReference type="ARBA" id="ARBA00012438"/>
    </source>
</evidence>
<organism evidence="9 10">
    <name type="scientific">Mucilaginibacter sabulilitoris</name>
    <dbReference type="NCBI Taxonomy" id="1173583"/>
    <lineage>
        <taxon>Bacteria</taxon>
        <taxon>Pseudomonadati</taxon>
        <taxon>Bacteroidota</taxon>
        <taxon>Sphingobacteriia</taxon>
        <taxon>Sphingobacteriales</taxon>
        <taxon>Sphingobacteriaceae</taxon>
        <taxon>Mucilaginibacter</taxon>
    </lineage>
</organism>
<feature type="domain" description="Histidine kinase" evidence="6">
    <location>
        <begin position="269"/>
        <end position="485"/>
    </location>
</feature>
<dbReference type="PANTHER" id="PTHR43047">
    <property type="entry name" value="TWO-COMPONENT HISTIDINE PROTEIN KINASE"/>
    <property type="match status" value="1"/>
</dbReference>
<dbReference type="Pfam" id="PF08447">
    <property type="entry name" value="PAS_3"/>
    <property type="match status" value="1"/>
</dbReference>
<dbReference type="InterPro" id="IPR036890">
    <property type="entry name" value="HATPase_C_sf"/>
</dbReference>
<dbReference type="InterPro" id="IPR005467">
    <property type="entry name" value="His_kinase_dom"/>
</dbReference>
<dbReference type="InterPro" id="IPR035965">
    <property type="entry name" value="PAS-like_dom_sf"/>
</dbReference>
<evidence type="ECO:0000259" key="8">
    <source>
        <dbReference type="PROSITE" id="PS50113"/>
    </source>
</evidence>
<dbReference type="SMART" id="SM00387">
    <property type="entry name" value="HATPase_c"/>
    <property type="match status" value="1"/>
</dbReference>
<accession>A0ABZ0TSB1</accession>
<dbReference type="PROSITE" id="PS50113">
    <property type="entry name" value="PAC"/>
    <property type="match status" value="1"/>
</dbReference>
<evidence type="ECO:0000259" key="6">
    <source>
        <dbReference type="PROSITE" id="PS50109"/>
    </source>
</evidence>
<dbReference type="Pfam" id="PF02518">
    <property type="entry name" value="HATPase_c"/>
    <property type="match status" value="1"/>
</dbReference>
<dbReference type="PANTHER" id="PTHR43047:SF72">
    <property type="entry name" value="OSMOSENSING HISTIDINE PROTEIN KINASE SLN1"/>
    <property type="match status" value="1"/>
</dbReference>
<dbReference type="PROSITE" id="PS50112">
    <property type="entry name" value="PAS"/>
    <property type="match status" value="1"/>
</dbReference>
<dbReference type="Proteomes" id="UP001324380">
    <property type="component" value="Chromosome"/>
</dbReference>
<dbReference type="RefSeq" id="WP_321565099.1">
    <property type="nucleotide sequence ID" value="NZ_CP139558.1"/>
</dbReference>
<dbReference type="SUPFAM" id="SSF47384">
    <property type="entry name" value="Homodimeric domain of signal transducing histidine kinase"/>
    <property type="match status" value="1"/>
</dbReference>
<dbReference type="GO" id="GO:0005524">
    <property type="term" value="F:ATP binding"/>
    <property type="evidence" value="ECO:0007669"/>
    <property type="project" value="UniProtKB-KW"/>
</dbReference>
<comment type="catalytic activity">
    <reaction evidence="1">
        <text>ATP + protein L-histidine = ADP + protein N-phospho-L-histidine.</text>
        <dbReference type="EC" id="2.7.13.3"/>
    </reaction>
</comment>
<dbReference type="CDD" id="cd00082">
    <property type="entry name" value="HisKA"/>
    <property type="match status" value="1"/>
</dbReference>
<dbReference type="CDD" id="cd00130">
    <property type="entry name" value="PAS"/>
    <property type="match status" value="1"/>
</dbReference>
<evidence type="ECO:0000259" key="7">
    <source>
        <dbReference type="PROSITE" id="PS50112"/>
    </source>
</evidence>
<gene>
    <name evidence="9" type="ORF">SNE25_10745</name>
</gene>
<dbReference type="Gene3D" id="3.30.450.20">
    <property type="entry name" value="PAS domain"/>
    <property type="match status" value="2"/>
</dbReference>
<dbReference type="Gene3D" id="1.10.287.130">
    <property type="match status" value="1"/>
</dbReference>
<dbReference type="InterPro" id="IPR036097">
    <property type="entry name" value="HisK_dim/P_sf"/>
</dbReference>
<proteinExistence type="predicted"/>
<dbReference type="PRINTS" id="PR00344">
    <property type="entry name" value="BCTRLSENSOR"/>
</dbReference>
<evidence type="ECO:0000313" key="9">
    <source>
        <dbReference type="EMBL" id="WPU95996.1"/>
    </source>
</evidence>
<keyword evidence="9" id="KW-0547">Nucleotide-binding</keyword>
<dbReference type="InterPro" id="IPR000014">
    <property type="entry name" value="PAS"/>
</dbReference>
<feature type="domain" description="PAC" evidence="8">
    <location>
        <begin position="213"/>
        <end position="265"/>
    </location>
</feature>
<dbReference type="InterPro" id="IPR003661">
    <property type="entry name" value="HisK_dim/P_dom"/>
</dbReference>
<keyword evidence="5" id="KW-0418">Kinase</keyword>
<dbReference type="SMART" id="SM00091">
    <property type="entry name" value="PAS"/>
    <property type="match status" value="2"/>
</dbReference>
<dbReference type="SUPFAM" id="SSF55874">
    <property type="entry name" value="ATPase domain of HSP90 chaperone/DNA topoisomerase II/histidine kinase"/>
    <property type="match status" value="1"/>
</dbReference>
<keyword evidence="9" id="KW-0067">ATP-binding</keyword>
<dbReference type="EC" id="2.7.13.3" evidence="2"/>
<dbReference type="Gene3D" id="3.30.565.10">
    <property type="entry name" value="Histidine kinase-like ATPase, C-terminal domain"/>
    <property type="match status" value="1"/>
</dbReference>
<dbReference type="NCBIfam" id="TIGR00229">
    <property type="entry name" value="sensory_box"/>
    <property type="match status" value="1"/>
</dbReference>
<dbReference type="InterPro" id="IPR004358">
    <property type="entry name" value="Sig_transdc_His_kin-like_C"/>
</dbReference>
<dbReference type="Gene3D" id="2.10.70.100">
    <property type="match status" value="1"/>
</dbReference>
<sequence>MKNSEQNTMEAQHINDLIVQAPVAISFLRGHELIIESANEHMLELWRRQHDIIGQPLAVAMAGHDKQTYVKLLYDVYKSHHIHYGYETKVWLNRNDRDNLFYFDFVYKPVKDAANNVTGVMIIATEVTKQVVARQLLEDAEERLRLAIEATGIGTWDLDMEEDVIFTSPTLIEMMGLDPEEKVTRQQMYDIVHPDDKLIVSRALEEAIKTGIYLYEARIIWPDGSVHWVKTRGKVIYNEQHKPLRMLGTTNDITERKQDEIMKNDFIAMASHELKTPLTSLKAYIQLLLASAKKRSDTFYISALEKSERQINKMTRLIHGFLDLSKIESGRLRLNTQDFDINTLINEVIADSMPAAPGHNIVFNAGSPIYIKADKEKISQVLGNLINNAVKYSASGSTITLTAKTEVESLRVGIKDQGIGLKPKDQQKIFQRFFRVDDENTRGQSGFGIGLYLSAEIIKLHHGSIGVESEEGKGSEFYFLLPLQG</sequence>
<dbReference type="Pfam" id="PF00512">
    <property type="entry name" value="HisKA"/>
    <property type="match status" value="1"/>
</dbReference>
<evidence type="ECO:0000256" key="1">
    <source>
        <dbReference type="ARBA" id="ARBA00000085"/>
    </source>
</evidence>
<dbReference type="SUPFAM" id="SSF55785">
    <property type="entry name" value="PYP-like sensor domain (PAS domain)"/>
    <property type="match status" value="2"/>
</dbReference>
<keyword evidence="10" id="KW-1185">Reference proteome</keyword>
<protein>
    <recommendedName>
        <fullName evidence="2">histidine kinase</fullName>
        <ecNumber evidence="2">2.7.13.3</ecNumber>
    </recommendedName>
</protein>
<dbReference type="EMBL" id="CP139558">
    <property type="protein sequence ID" value="WPU95996.1"/>
    <property type="molecule type" value="Genomic_DNA"/>
</dbReference>
<name>A0ABZ0TSB1_9SPHI</name>
<keyword evidence="3" id="KW-0597">Phosphoprotein</keyword>
<dbReference type="InterPro" id="IPR003594">
    <property type="entry name" value="HATPase_dom"/>
</dbReference>
<dbReference type="InterPro" id="IPR001610">
    <property type="entry name" value="PAC"/>
</dbReference>
<evidence type="ECO:0000256" key="3">
    <source>
        <dbReference type="ARBA" id="ARBA00022553"/>
    </source>
</evidence>
<evidence type="ECO:0000256" key="4">
    <source>
        <dbReference type="ARBA" id="ARBA00022679"/>
    </source>
</evidence>
<dbReference type="SMART" id="SM00086">
    <property type="entry name" value="PAC"/>
    <property type="match status" value="2"/>
</dbReference>